<evidence type="ECO:0000256" key="1">
    <source>
        <dbReference type="SAM" id="MobiDB-lite"/>
    </source>
</evidence>
<dbReference type="OrthoDB" id="4135672at2759"/>
<protein>
    <submittedName>
        <fullName evidence="2">Uncharacterized protein</fullName>
    </submittedName>
</protein>
<evidence type="ECO:0000313" key="2">
    <source>
        <dbReference type="EMBL" id="OCK73646.1"/>
    </source>
</evidence>
<proteinExistence type="predicted"/>
<feature type="compositionally biased region" description="Basic and acidic residues" evidence="1">
    <location>
        <begin position="53"/>
        <end position="66"/>
    </location>
</feature>
<name>A0A8E2DY29_9PEZI</name>
<reference evidence="2 3" key="1">
    <citation type="journal article" date="2016" name="Nat. Commun.">
        <title>Ectomycorrhizal ecology is imprinted in the genome of the dominant symbiotic fungus Cenococcum geophilum.</title>
        <authorList>
            <consortium name="DOE Joint Genome Institute"/>
            <person name="Peter M."/>
            <person name="Kohler A."/>
            <person name="Ohm R.A."/>
            <person name="Kuo A."/>
            <person name="Krutzmann J."/>
            <person name="Morin E."/>
            <person name="Arend M."/>
            <person name="Barry K.W."/>
            <person name="Binder M."/>
            <person name="Choi C."/>
            <person name="Clum A."/>
            <person name="Copeland A."/>
            <person name="Grisel N."/>
            <person name="Haridas S."/>
            <person name="Kipfer T."/>
            <person name="LaButti K."/>
            <person name="Lindquist E."/>
            <person name="Lipzen A."/>
            <person name="Maire R."/>
            <person name="Meier B."/>
            <person name="Mihaltcheva S."/>
            <person name="Molinier V."/>
            <person name="Murat C."/>
            <person name="Poggeler S."/>
            <person name="Quandt C.A."/>
            <person name="Sperisen C."/>
            <person name="Tritt A."/>
            <person name="Tisserant E."/>
            <person name="Crous P.W."/>
            <person name="Henrissat B."/>
            <person name="Nehls U."/>
            <person name="Egli S."/>
            <person name="Spatafora J.W."/>
            <person name="Grigoriev I.V."/>
            <person name="Martin F.M."/>
        </authorList>
    </citation>
    <scope>NUCLEOTIDE SEQUENCE [LARGE SCALE GENOMIC DNA]</scope>
    <source>
        <strain evidence="2 3">CBS 459.81</strain>
    </source>
</reference>
<feature type="region of interest" description="Disordered" evidence="1">
    <location>
        <begin position="46"/>
        <end position="66"/>
    </location>
</feature>
<accession>A0A8E2DY29</accession>
<dbReference type="AlphaFoldDB" id="A0A8E2DY29"/>
<sequence>YYPVYRLMFSLAMADPDMPQPRYHTTIFVETRQADQGGILHHVTGDITSSQGIRHEQKPRSRPEESRTFYNKEFLGYKLANSYII</sequence>
<feature type="non-terminal residue" evidence="2">
    <location>
        <position position="1"/>
    </location>
</feature>
<gene>
    <name evidence="2" type="ORF">K432DRAFT_312337</name>
</gene>
<organism evidence="2 3">
    <name type="scientific">Lepidopterella palustris CBS 459.81</name>
    <dbReference type="NCBI Taxonomy" id="1314670"/>
    <lineage>
        <taxon>Eukaryota</taxon>
        <taxon>Fungi</taxon>
        <taxon>Dikarya</taxon>
        <taxon>Ascomycota</taxon>
        <taxon>Pezizomycotina</taxon>
        <taxon>Dothideomycetes</taxon>
        <taxon>Pleosporomycetidae</taxon>
        <taxon>Mytilinidiales</taxon>
        <taxon>Argynnaceae</taxon>
        <taxon>Lepidopterella</taxon>
    </lineage>
</organism>
<dbReference type="InterPro" id="IPR046670">
    <property type="entry name" value="DUF6540"/>
</dbReference>
<dbReference type="Pfam" id="PF20174">
    <property type="entry name" value="DUF6540"/>
    <property type="match status" value="1"/>
</dbReference>
<dbReference type="EMBL" id="KV745696">
    <property type="protein sequence ID" value="OCK73646.1"/>
    <property type="molecule type" value="Genomic_DNA"/>
</dbReference>
<dbReference type="Proteomes" id="UP000250266">
    <property type="component" value="Unassembled WGS sequence"/>
</dbReference>
<keyword evidence="3" id="KW-1185">Reference proteome</keyword>
<evidence type="ECO:0000313" key="3">
    <source>
        <dbReference type="Proteomes" id="UP000250266"/>
    </source>
</evidence>